<evidence type="ECO:0000259" key="10">
    <source>
        <dbReference type="PROSITE" id="PS50929"/>
    </source>
</evidence>
<evidence type="ECO:0000313" key="11">
    <source>
        <dbReference type="EMBL" id="MDO6962901.1"/>
    </source>
</evidence>
<dbReference type="PROSITE" id="PS50929">
    <property type="entry name" value="ABC_TM1F"/>
    <property type="match status" value="1"/>
</dbReference>
<dbReference type="PROSITE" id="PS50893">
    <property type="entry name" value="ABC_TRANSPORTER_2"/>
    <property type="match status" value="1"/>
</dbReference>
<dbReference type="Proteomes" id="UP001174932">
    <property type="component" value="Unassembled WGS sequence"/>
</dbReference>
<keyword evidence="6 8" id="KW-1133">Transmembrane helix</keyword>
<keyword evidence="3 8" id="KW-0812">Transmembrane</keyword>
<organism evidence="11 12">
    <name type="scientific">Rhizobium alvei</name>
    <dbReference type="NCBI Taxonomy" id="1132659"/>
    <lineage>
        <taxon>Bacteria</taxon>
        <taxon>Pseudomonadati</taxon>
        <taxon>Pseudomonadota</taxon>
        <taxon>Alphaproteobacteria</taxon>
        <taxon>Hyphomicrobiales</taxon>
        <taxon>Rhizobiaceae</taxon>
        <taxon>Rhizobium/Agrobacterium group</taxon>
        <taxon>Rhizobium</taxon>
    </lineage>
</organism>
<dbReference type="InterPro" id="IPR003593">
    <property type="entry name" value="AAA+_ATPase"/>
</dbReference>
<keyword evidence="7 8" id="KW-0472">Membrane</keyword>
<dbReference type="InterPro" id="IPR003439">
    <property type="entry name" value="ABC_transporter-like_ATP-bd"/>
</dbReference>
<dbReference type="Gene3D" id="1.20.1560.10">
    <property type="entry name" value="ABC transporter type 1, transmembrane domain"/>
    <property type="match status" value="1"/>
</dbReference>
<accession>A0ABT8YH47</accession>
<evidence type="ECO:0000256" key="6">
    <source>
        <dbReference type="ARBA" id="ARBA00022989"/>
    </source>
</evidence>
<dbReference type="SUPFAM" id="SSF90123">
    <property type="entry name" value="ABC transporter transmembrane region"/>
    <property type="match status" value="1"/>
</dbReference>
<keyword evidence="4" id="KW-0547">Nucleotide-binding</keyword>
<dbReference type="PROSITE" id="PS00211">
    <property type="entry name" value="ABC_TRANSPORTER_1"/>
    <property type="match status" value="1"/>
</dbReference>
<comment type="subcellular location">
    <subcellularLocation>
        <location evidence="1">Cell membrane</location>
        <topology evidence="1">Multi-pass membrane protein</topology>
    </subcellularLocation>
</comment>
<dbReference type="Gene3D" id="3.40.50.300">
    <property type="entry name" value="P-loop containing nucleotide triphosphate hydrolases"/>
    <property type="match status" value="1"/>
</dbReference>
<reference evidence="11" key="2">
    <citation type="submission" date="2023-07" db="EMBL/GenBank/DDBJ databases">
        <authorList>
            <person name="Shen H."/>
        </authorList>
    </citation>
    <scope>NUCLEOTIDE SEQUENCE</scope>
    <source>
        <strain evidence="11">TNR-22</strain>
    </source>
</reference>
<protein>
    <submittedName>
        <fullName evidence="11">Thiol reductant ABC exporter subunit CydD</fullName>
    </submittedName>
</protein>
<comment type="similarity">
    <text evidence="2">Belongs to the ABC transporter superfamily.</text>
</comment>
<feature type="transmembrane region" description="Helical" evidence="8">
    <location>
        <begin position="150"/>
        <end position="166"/>
    </location>
</feature>
<dbReference type="InterPro" id="IPR011527">
    <property type="entry name" value="ABC1_TM_dom"/>
</dbReference>
<evidence type="ECO:0000313" key="12">
    <source>
        <dbReference type="Proteomes" id="UP001174932"/>
    </source>
</evidence>
<proteinExistence type="inferred from homology"/>
<dbReference type="EMBL" id="JAUOZU010000002">
    <property type="protein sequence ID" value="MDO6962901.1"/>
    <property type="molecule type" value="Genomic_DNA"/>
</dbReference>
<feature type="domain" description="ABC transporter" evidence="9">
    <location>
        <begin position="354"/>
        <end position="565"/>
    </location>
</feature>
<dbReference type="PANTHER" id="PTHR24221">
    <property type="entry name" value="ATP-BINDING CASSETTE SUB-FAMILY B"/>
    <property type="match status" value="1"/>
</dbReference>
<dbReference type="InterPro" id="IPR039421">
    <property type="entry name" value="Type_1_exporter"/>
</dbReference>
<sequence length="565" mass="59767">MTRRAGRKTDPAAQRLLAIESGERPRLRLATALILAGGLLVPVQSAIAAYGLGRVALDPALDAPILGLVLAFALAGLLRMALDLYGGRLAFLAAQSAIDRLRNRRVATALLTSPFASGQLSSAAHAALIGEKLDLLAPYFSRYWPARRKVMLLPFVILAVTAWYSWAVALILLVAGPLIPLFMALIGISARNLSEKQLAETASINALLLERLNALADIRLLDGRATMLSQFAASAEALRLRTMAVLRIAFLSSTVLELFSALGVALVAVYVGFSLLGVFSFGSWGTPLGLSEGLLLLLLAPEFFNPLRELAAGWHDRASALAVAGEIDAEEKRDPLRILGRGAVAESLAGPLSLETRDLVAELPGTAAIAYPDFVIRTGETVAVSGPSGVGKSLLLSLLAGLIPPRSGSILVHGALLDDSNADRWRAEIAWIPQRPKFRSASIRANLCGSAQPLDHERLDRALALAGLQEVIARLPRGLDTRLGESGSQLSGGEARRLMIARALYADATLILADEPTADLDADNAARVADALLGLSNGGRTLIVATHDQDLVGRMDRVIALGGQP</sequence>
<dbReference type="RefSeq" id="WP_304374795.1">
    <property type="nucleotide sequence ID" value="NZ_JAUOZU010000002.1"/>
</dbReference>
<dbReference type="CDD" id="cd18584">
    <property type="entry name" value="ABC_6TM_AarD_CydD"/>
    <property type="match status" value="1"/>
</dbReference>
<evidence type="ECO:0000256" key="4">
    <source>
        <dbReference type="ARBA" id="ARBA00022741"/>
    </source>
</evidence>
<comment type="caution">
    <text evidence="11">The sequence shown here is derived from an EMBL/GenBank/DDBJ whole genome shotgun (WGS) entry which is preliminary data.</text>
</comment>
<evidence type="ECO:0000259" key="9">
    <source>
        <dbReference type="PROSITE" id="PS50893"/>
    </source>
</evidence>
<dbReference type="SMART" id="SM00382">
    <property type="entry name" value="AAA"/>
    <property type="match status" value="1"/>
</dbReference>
<dbReference type="InterPro" id="IPR027417">
    <property type="entry name" value="P-loop_NTPase"/>
</dbReference>
<name>A0ABT8YH47_9HYPH</name>
<dbReference type="PANTHER" id="PTHR24221:SF654">
    <property type="entry name" value="ATP-BINDING CASSETTE SUB-FAMILY B MEMBER 6"/>
    <property type="match status" value="1"/>
</dbReference>
<reference evidence="11" key="1">
    <citation type="journal article" date="2015" name="Int. J. Syst. Evol. Microbiol.">
        <title>Rhizobium alvei sp. nov., isolated from a freshwater river.</title>
        <authorList>
            <person name="Sheu S.Y."/>
            <person name="Huang H.W."/>
            <person name="Young C.C."/>
            <person name="Chen W.M."/>
        </authorList>
    </citation>
    <scope>NUCLEOTIDE SEQUENCE</scope>
    <source>
        <strain evidence="11">TNR-22</strain>
    </source>
</reference>
<feature type="transmembrane region" description="Helical" evidence="8">
    <location>
        <begin position="29"/>
        <end position="51"/>
    </location>
</feature>
<evidence type="ECO:0000256" key="8">
    <source>
        <dbReference type="SAM" id="Phobius"/>
    </source>
</evidence>
<feature type="transmembrane region" description="Helical" evidence="8">
    <location>
        <begin position="63"/>
        <end position="82"/>
    </location>
</feature>
<dbReference type="SUPFAM" id="SSF52540">
    <property type="entry name" value="P-loop containing nucleoside triphosphate hydrolases"/>
    <property type="match status" value="1"/>
</dbReference>
<keyword evidence="12" id="KW-1185">Reference proteome</keyword>
<evidence type="ECO:0000256" key="1">
    <source>
        <dbReference type="ARBA" id="ARBA00004651"/>
    </source>
</evidence>
<dbReference type="InterPro" id="IPR014216">
    <property type="entry name" value="ABC_transptr_CydD"/>
</dbReference>
<evidence type="ECO:0000256" key="2">
    <source>
        <dbReference type="ARBA" id="ARBA00005417"/>
    </source>
</evidence>
<dbReference type="Pfam" id="PF00664">
    <property type="entry name" value="ABC_membrane"/>
    <property type="match status" value="1"/>
</dbReference>
<evidence type="ECO:0000256" key="5">
    <source>
        <dbReference type="ARBA" id="ARBA00022840"/>
    </source>
</evidence>
<evidence type="ECO:0000256" key="3">
    <source>
        <dbReference type="ARBA" id="ARBA00022692"/>
    </source>
</evidence>
<keyword evidence="5" id="KW-0067">ATP-binding</keyword>
<evidence type="ECO:0000256" key="7">
    <source>
        <dbReference type="ARBA" id="ARBA00023136"/>
    </source>
</evidence>
<dbReference type="InterPro" id="IPR017871">
    <property type="entry name" value="ABC_transporter-like_CS"/>
</dbReference>
<dbReference type="NCBIfam" id="TIGR02857">
    <property type="entry name" value="CydD"/>
    <property type="match status" value="1"/>
</dbReference>
<feature type="domain" description="ABC transmembrane type-1" evidence="10">
    <location>
        <begin position="29"/>
        <end position="319"/>
    </location>
</feature>
<feature type="transmembrane region" description="Helical" evidence="8">
    <location>
        <begin position="248"/>
        <end position="273"/>
    </location>
</feature>
<dbReference type="Pfam" id="PF00005">
    <property type="entry name" value="ABC_tran"/>
    <property type="match status" value="1"/>
</dbReference>
<feature type="transmembrane region" description="Helical" evidence="8">
    <location>
        <begin position="172"/>
        <end position="190"/>
    </location>
</feature>
<gene>
    <name evidence="11" type="primary">cydD</name>
    <name evidence="11" type="ORF">Q4481_02970</name>
</gene>
<dbReference type="InterPro" id="IPR036640">
    <property type="entry name" value="ABC1_TM_sf"/>
</dbReference>